<reference evidence="6" key="1">
    <citation type="submission" date="2021-10" db="EMBL/GenBank/DDBJ databases">
        <title>Anaerobic single-cell dispensing facilitates the cultivation of human gut bacteria.</title>
        <authorList>
            <person name="Afrizal A."/>
        </authorList>
    </citation>
    <scope>NUCLEOTIDE SEQUENCE</scope>
    <source>
        <strain evidence="6">CLA-AA-H272</strain>
    </source>
</reference>
<dbReference type="AlphaFoldDB" id="A0AAE3DEI7"/>
<dbReference type="GO" id="GO:0022857">
    <property type="term" value="F:transmembrane transporter activity"/>
    <property type="evidence" value="ECO:0007669"/>
    <property type="project" value="TreeGrafter"/>
</dbReference>
<evidence type="ECO:0000313" key="6">
    <source>
        <dbReference type="EMBL" id="MCC2128706.1"/>
    </source>
</evidence>
<gene>
    <name evidence="6" type="ORF">LKD37_04075</name>
</gene>
<dbReference type="GO" id="GO:0005524">
    <property type="term" value="F:ATP binding"/>
    <property type="evidence" value="ECO:0007669"/>
    <property type="project" value="UniProtKB-KW"/>
</dbReference>
<dbReference type="Gene3D" id="3.40.50.300">
    <property type="entry name" value="P-loop containing nucleotide triphosphate hydrolases"/>
    <property type="match status" value="1"/>
</dbReference>
<evidence type="ECO:0000256" key="1">
    <source>
        <dbReference type="ARBA" id="ARBA00005417"/>
    </source>
</evidence>
<keyword evidence="7" id="KW-1185">Reference proteome</keyword>
<dbReference type="InterPro" id="IPR017911">
    <property type="entry name" value="MacB-like_ATP-bd"/>
</dbReference>
<evidence type="ECO:0000256" key="3">
    <source>
        <dbReference type="ARBA" id="ARBA00022741"/>
    </source>
</evidence>
<dbReference type="PROSITE" id="PS50893">
    <property type="entry name" value="ABC_TRANSPORTER_2"/>
    <property type="match status" value="1"/>
</dbReference>
<dbReference type="RefSeq" id="WP_118603219.1">
    <property type="nucleotide sequence ID" value="NZ_JAJEPW010000007.1"/>
</dbReference>
<dbReference type="FunFam" id="3.40.50.300:FF:000056">
    <property type="entry name" value="Cell division ATP-binding protein FtsE"/>
    <property type="match status" value="1"/>
</dbReference>
<dbReference type="CDD" id="cd03255">
    <property type="entry name" value="ABC_MJ0796_LolCDE_FtsE"/>
    <property type="match status" value="1"/>
</dbReference>
<dbReference type="PANTHER" id="PTHR24220:SF689">
    <property type="entry name" value="LIPOPROTEIN-RELEASING SYSTEM ATP-BINDING PROTEIN LOLD"/>
    <property type="match status" value="1"/>
</dbReference>
<dbReference type="InterPro" id="IPR017871">
    <property type="entry name" value="ABC_transporter-like_CS"/>
</dbReference>
<evidence type="ECO:0000259" key="5">
    <source>
        <dbReference type="PROSITE" id="PS50893"/>
    </source>
</evidence>
<dbReference type="GO" id="GO:0005886">
    <property type="term" value="C:plasma membrane"/>
    <property type="evidence" value="ECO:0007669"/>
    <property type="project" value="TreeGrafter"/>
</dbReference>
<dbReference type="GO" id="GO:0016887">
    <property type="term" value="F:ATP hydrolysis activity"/>
    <property type="evidence" value="ECO:0007669"/>
    <property type="project" value="InterPro"/>
</dbReference>
<dbReference type="PANTHER" id="PTHR24220">
    <property type="entry name" value="IMPORT ATP-BINDING PROTEIN"/>
    <property type="match status" value="1"/>
</dbReference>
<dbReference type="PROSITE" id="PS00211">
    <property type="entry name" value="ABC_TRANSPORTER_1"/>
    <property type="match status" value="1"/>
</dbReference>
<dbReference type="Pfam" id="PF00005">
    <property type="entry name" value="ABC_tran"/>
    <property type="match status" value="1"/>
</dbReference>
<organism evidence="6 7">
    <name type="scientific">Brotocaccenecus cirricatena</name>
    <dbReference type="NCBI Taxonomy" id="3064195"/>
    <lineage>
        <taxon>Bacteria</taxon>
        <taxon>Bacillati</taxon>
        <taxon>Bacillota</taxon>
        <taxon>Clostridia</taxon>
        <taxon>Eubacteriales</taxon>
        <taxon>Oscillospiraceae</taxon>
        <taxon>Brotocaccenecus</taxon>
    </lineage>
</organism>
<dbReference type="Proteomes" id="UP001199319">
    <property type="component" value="Unassembled WGS sequence"/>
</dbReference>
<sequence>MSVLSVQSVSYSYKTKYQTVQAVKDVSCDLSAGTLYALVGKSGSGKTTLLSLLAGLDTPQSGDIMVNGQSLREIDVDIYRRKQASVIYQSYNLFPLMTVCENVMYPLKLLRHSDADAKKEAQIALEKVGLGESYWKRLPAMLSGGEQQRVAIARTLAVHAQIVLADEPTGNLDTENSSQIIQLLSKLAHEETCCVVVVTHDLEVAKAADVVFRMDSGRIKEDAV</sequence>
<evidence type="ECO:0000313" key="7">
    <source>
        <dbReference type="Proteomes" id="UP001199319"/>
    </source>
</evidence>
<evidence type="ECO:0000256" key="4">
    <source>
        <dbReference type="ARBA" id="ARBA00022840"/>
    </source>
</evidence>
<keyword evidence="3" id="KW-0547">Nucleotide-binding</keyword>
<feature type="domain" description="ABC transporter" evidence="5">
    <location>
        <begin position="4"/>
        <end position="224"/>
    </location>
</feature>
<protein>
    <submittedName>
        <fullName evidence="6">ABC transporter ATP-binding protein</fullName>
    </submittedName>
</protein>
<dbReference type="InterPro" id="IPR003439">
    <property type="entry name" value="ABC_transporter-like_ATP-bd"/>
</dbReference>
<dbReference type="SMART" id="SM00382">
    <property type="entry name" value="AAA"/>
    <property type="match status" value="1"/>
</dbReference>
<proteinExistence type="inferred from homology"/>
<comment type="caution">
    <text evidence="6">The sequence shown here is derived from an EMBL/GenBank/DDBJ whole genome shotgun (WGS) entry which is preliminary data.</text>
</comment>
<dbReference type="InterPro" id="IPR015854">
    <property type="entry name" value="ABC_transpr_LolD-like"/>
</dbReference>
<evidence type="ECO:0000256" key="2">
    <source>
        <dbReference type="ARBA" id="ARBA00022448"/>
    </source>
</evidence>
<name>A0AAE3DEI7_9FIRM</name>
<dbReference type="EMBL" id="JAJEPW010000007">
    <property type="protein sequence ID" value="MCC2128706.1"/>
    <property type="molecule type" value="Genomic_DNA"/>
</dbReference>
<keyword evidence="4 6" id="KW-0067">ATP-binding</keyword>
<keyword evidence="2" id="KW-0813">Transport</keyword>
<dbReference type="InterPro" id="IPR027417">
    <property type="entry name" value="P-loop_NTPase"/>
</dbReference>
<accession>A0AAE3DEI7</accession>
<dbReference type="SUPFAM" id="SSF52540">
    <property type="entry name" value="P-loop containing nucleoside triphosphate hydrolases"/>
    <property type="match status" value="1"/>
</dbReference>
<comment type="similarity">
    <text evidence="1">Belongs to the ABC transporter superfamily.</text>
</comment>
<dbReference type="InterPro" id="IPR003593">
    <property type="entry name" value="AAA+_ATPase"/>
</dbReference>